<dbReference type="KEGG" id="pbh:AAW51_2799"/>
<dbReference type="PRINTS" id="PR01438">
    <property type="entry name" value="UNVRSLSTRESS"/>
</dbReference>
<keyword evidence="4" id="KW-1185">Reference proteome</keyword>
<reference evidence="3 4" key="1">
    <citation type="submission" date="2015-05" db="EMBL/GenBank/DDBJ databases">
        <authorList>
            <person name="Tang B."/>
            <person name="Yu Y."/>
        </authorList>
    </citation>
    <scope>NUCLEOTIDE SEQUENCE [LARGE SCALE GENOMIC DNA]</scope>
    <source>
        <strain evidence="3 4">DSM 7029</strain>
    </source>
</reference>
<dbReference type="PANTHER" id="PTHR46268:SF15">
    <property type="entry name" value="UNIVERSAL STRESS PROTEIN HP_0031"/>
    <property type="match status" value="1"/>
</dbReference>
<dbReference type="EMBL" id="CP011371">
    <property type="protein sequence ID" value="AKJ29490.1"/>
    <property type="molecule type" value="Genomic_DNA"/>
</dbReference>
<dbReference type="InterPro" id="IPR006015">
    <property type="entry name" value="Universal_stress_UspA"/>
</dbReference>
<evidence type="ECO:0000259" key="2">
    <source>
        <dbReference type="Pfam" id="PF00582"/>
    </source>
</evidence>
<accession>A0A0G3BSG4</accession>
<evidence type="ECO:0000313" key="3">
    <source>
        <dbReference type="EMBL" id="AKJ29490.1"/>
    </source>
</evidence>
<dbReference type="Proteomes" id="UP000035352">
    <property type="component" value="Chromosome"/>
</dbReference>
<dbReference type="InterPro" id="IPR006016">
    <property type="entry name" value="UspA"/>
</dbReference>
<gene>
    <name evidence="3" type="ORF">AAW51_2799</name>
</gene>
<evidence type="ECO:0000256" key="1">
    <source>
        <dbReference type="ARBA" id="ARBA00008791"/>
    </source>
</evidence>
<dbReference type="STRING" id="413882.AAW51_2799"/>
<feature type="domain" description="UspA" evidence="2">
    <location>
        <begin position="151"/>
        <end position="272"/>
    </location>
</feature>
<dbReference type="Gene3D" id="3.40.50.12370">
    <property type="match status" value="1"/>
</dbReference>
<dbReference type="AlphaFoldDB" id="A0A0G3BSG4"/>
<organism evidence="3 4">
    <name type="scientific">Caldimonas brevitalea</name>
    <dbReference type="NCBI Taxonomy" id="413882"/>
    <lineage>
        <taxon>Bacteria</taxon>
        <taxon>Pseudomonadati</taxon>
        <taxon>Pseudomonadota</taxon>
        <taxon>Betaproteobacteria</taxon>
        <taxon>Burkholderiales</taxon>
        <taxon>Sphaerotilaceae</taxon>
        <taxon>Caldimonas</taxon>
    </lineage>
</organism>
<dbReference type="CDD" id="cd00293">
    <property type="entry name" value="USP-like"/>
    <property type="match status" value="1"/>
</dbReference>
<evidence type="ECO:0000313" key="4">
    <source>
        <dbReference type="Proteomes" id="UP000035352"/>
    </source>
</evidence>
<name>A0A0G3BSG4_9BURK</name>
<dbReference type="PANTHER" id="PTHR46268">
    <property type="entry name" value="STRESS RESPONSE PROTEIN NHAX"/>
    <property type="match status" value="1"/>
</dbReference>
<sequence>MDYRTILVHLDDSVRSAVRGRLAAKLALQHEAHLIGLAPSGLVNLPGQAGADFMHLSLKQLRERAQAVAEGFRQQATGFGVASCEARALEADPLPATVMQGRCSDLVVVGQSGPGRIDQPIPRDFPQLVLLHVGRPVLIVPNVGEWSSVARRVLVAWNPSRECARALHDALPLLRRAEQVHLLFLDRPQDEHDAGRLQFEQVRPALERHGVTLQARVVLTQVDAGNALLAEAADLGADLLVMGGYGHSRLAEFVLGGTTRTVLKQMNLPVLMSH</sequence>
<dbReference type="SUPFAM" id="SSF52402">
    <property type="entry name" value="Adenine nucleotide alpha hydrolases-like"/>
    <property type="match status" value="2"/>
</dbReference>
<protein>
    <recommendedName>
        <fullName evidence="2">UspA domain-containing protein</fullName>
    </recommendedName>
</protein>
<dbReference type="Pfam" id="PF00582">
    <property type="entry name" value="Usp"/>
    <property type="match status" value="1"/>
</dbReference>
<proteinExistence type="inferred from homology"/>
<comment type="similarity">
    <text evidence="1">Belongs to the universal stress protein A family.</text>
</comment>
<dbReference type="RefSeq" id="WP_047195096.1">
    <property type="nucleotide sequence ID" value="NZ_CP011371.1"/>
</dbReference>